<sequence length="443" mass="47885">MNMNAQSDVTRQKPTKARYFILALVCIATFINYLDRSNLAVAAPVMSKQLGLNPAMMGLIFSAFGWSYTVMQIPVSYFIDSVGPRLLYGIGLIGWSIFTSLIGLANGFTSLIGCRLGLGVFEAPAFPTNSRVCTAWFPSHERGLAIGAYTGAEYVGLAFCTPILTWLLITWGWPAIFYTTGILGVLIGAAWLAWYRDPSQHKGMNKAELEYIKEGGGLGDSIPVGKKIAWSEARHLFKSRQLWGMYIGQLANTSTLFFFMTWFPSYLVEAKGMTMLKVGIYGAIPFIGAIAGVLIGGKWSDWMISRGCSLSMSRKLPTITGLLLSVMIIGANYTDNFNIVIAFMSVAFFGQGIASAVAWALLSDIAPRELVGLTGGVFSFAANLGGTLSPMVIGFIVNATHSFTSALVFAASLALIGALSYIFVVGECKRVEIEDKGKPVLES</sequence>
<dbReference type="Pfam" id="PF07690">
    <property type="entry name" value="MFS_1"/>
    <property type="match status" value="1"/>
</dbReference>
<dbReference type="InterPro" id="IPR036259">
    <property type="entry name" value="MFS_trans_sf"/>
</dbReference>
<dbReference type="CDD" id="cd17319">
    <property type="entry name" value="MFS_ExuT_GudP_like"/>
    <property type="match status" value="1"/>
</dbReference>
<evidence type="ECO:0000256" key="4">
    <source>
        <dbReference type="ARBA" id="ARBA00022989"/>
    </source>
</evidence>
<name>A0A498RG73_9FIRM</name>
<feature type="transmembrane region" description="Helical" evidence="6">
    <location>
        <begin position="243"/>
        <end position="263"/>
    </location>
</feature>
<keyword evidence="3 6" id="KW-0812">Transmembrane</keyword>
<keyword evidence="9" id="KW-1185">Reference proteome</keyword>
<comment type="subcellular location">
    <subcellularLocation>
        <location evidence="1">Cell membrane</location>
        <topology evidence="1">Multi-pass membrane protein</topology>
    </subcellularLocation>
</comment>
<keyword evidence="5 6" id="KW-0472">Membrane</keyword>
<evidence type="ECO:0000256" key="1">
    <source>
        <dbReference type="ARBA" id="ARBA00004651"/>
    </source>
</evidence>
<evidence type="ECO:0000259" key="7">
    <source>
        <dbReference type="PROSITE" id="PS50850"/>
    </source>
</evidence>
<feature type="transmembrane region" description="Helical" evidence="6">
    <location>
        <begin position="85"/>
        <end position="105"/>
    </location>
</feature>
<dbReference type="InterPro" id="IPR050382">
    <property type="entry name" value="MFS_Na/Anion_cotransporter"/>
</dbReference>
<evidence type="ECO:0000313" key="9">
    <source>
        <dbReference type="Proteomes" id="UP000277811"/>
    </source>
</evidence>
<organism evidence="8 9">
    <name type="scientific">Lucifera butyrica</name>
    <dbReference type="NCBI Taxonomy" id="1351585"/>
    <lineage>
        <taxon>Bacteria</taxon>
        <taxon>Bacillati</taxon>
        <taxon>Bacillota</taxon>
        <taxon>Negativicutes</taxon>
        <taxon>Veillonellales</taxon>
        <taxon>Veillonellaceae</taxon>
        <taxon>Lucifera</taxon>
    </lineage>
</organism>
<protein>
    <recommendedName>
        <fullName evidence="7">Major facilitator superfamily (MFS) profile domain-containing protein</fullName>
    </recommendedName>
</protein>
<feature type="transmembrane region" description="Helical" evidence="6">
    <location>
        <begin position="17"/>
        <end position="34"/>
    </location>
</feature>
<feature type="transmembrane region" description="Helical" evidence="6">
    <location>
        <begin position="55"/>
        <end position="79"/>
    </location>
</feature>
<evidence type="ECO:0000256" key="6">
    <source>
        <dbReference type="SAM" id="Phobius"/>
    </source>
</evidence>
<dbReference type="RefSeq" id="WP_243638776.1">
    <property type="nucleotide sequence ID" value="NZ_UPPP01000105.1"/>
</dbReference>
<feature type="transmembrane region" description="Helical" evidence="6">
    <location>
        <begin position="146"/>
        <end position="169"/>
    </location>
</feature>
<reference evidence="8 9" key="1">
    <citation type="submission" date="2018-06" db="EMBL/GenBank/DDBJ databases">
        <authorList>
            <person name="Strepis N."/>
        </authorList>
    </citation>
    <scope>NUCLEOTIDE SEQUENCE [LARGE SCALE GENOMIC DNA]</scope>
    <source>
        <strain evidence="8">LUCI</strain>
    </source>
</reference>
<feature type="transmembrane region" description="Helical" evidence="6">
    <location>
        <begin position="403"/>
        <end position="424"/>
    </location>
</feature>
<evidence type="ECO:0000256" key="5">
    <source>
        <dbReference type="ARBA" id="ARBA00023136"/>
    </source>
</evidence>
<feature type="transmembrane region" description="Helical" evidence="6">
    <location>
        <begin position="339"/>
        <end position="361"/>
    </location>
</feature>
<evidence type="ECO:0000256" key="3">
    <source>
        <dbReference type="ARBA" id="ARBA00022692"/>
    </source>
</evidence>
<dbReference type="PANTHER" id="PTHR11662:SF333">
    <property type="entry name" value="D-GALACTONATE TRANSPORTER"/>
    <property type="match status" value="1"/>
</dbReference>
<keyword evidence="4 6" id="KW-1133">Transmembrane helix</keyword>
<dbReference type="InterPro" id="IPR020846">
    <property type="entry name" value="MFS_dom"/>
</dbReference>
<dbReference type="Proteomes" id="UP000277811">
    <property type="component" value="Unassembled WGS sequence"/>
</dbReference>
<evidence type="ECO:0000313" key="8">
    <source>
        <dbReference type="EMBL" id="VBB09093.1"/>
    </source>
</evidence>
<evidence type="ECO:0000256" key="2">
    <source>
        <dbReference type="ARBA" id="ARBA00022448"/>
    </source>
</evidence>
<dbReference type="PROSITE" id="PS50850">
    <property type="entry name" value="MFS"/>
    <property type="match status" value="1"/>
</dbReference>
<dbReference type="AlphaFoldDB" id="A0A498RG73"/>
<dbReference type="GO" id="GO:0022857">
    <property type="term" value="F:transmembrane transporter activity"/>
    <property type="evidence" value="ECO:0007669"/>
    <property type="project" value="InterPro"/>
</dbReference>
<feature type="transmembrane region" description="Helical" evidence="6">
    <location>
        <begin position="175"/>
        <end position="195"/>
    </location>
</feature>
<proteinExistence type="predicted"/>
<dbReference type="GO" id="GO:0005886">
    <property type="term" value="C:plasma membrane"/>
    <property type="evidence" value="ECO:0007669"/>
    <property type="project" value="UniProtKB-SubCell"/>
</dbReference>
<dbReference type="EMBL" id="UPPP01000105">
    <property type="protein sequence ID" value="VBB09093.1"/>
    <property type="molecule type" value="Genomic_DNA"/>
</dbReference>
<dbReference type="PANTHER" id="PTHR11662">
    <property type="entry name" value="SOLUTE CARRIER FAMILY 17"/>
    <property type="match status" value="1"/>
</dbReference>
<feature type="transmembrane region" description="Helical" evidence="6">
    <location>
        <begin position="373"/>
        <end position="397"/>
    </location>
</feature>
<dbReference type="SUPFAM" id="SSF103473">
    <property type="entry name" value="MFS general substrate transporter"/>
    <property type="match status" value="1"/>
</dbReference>
<feature type="domain" description="Major facilitator superfamily (MFS) profile" evidence="7">
    <location>
        <begin position="21"/>
        <end position="429"/>
    </location>
</feature>
<dbReference type="Gene3D" id="1.20.1250.20">
    <property type="entry name" value="MFS general substrate transporter like domains"/>
    <property type="match status" value="2"/>
</dbReference>
<feature type="transmembrane region" description="Helical" evidence="6">
    <location>
        <begin position="316"/>
        <end position="333"/>
    </location>
</feature>
<gene>
    <name evidence="8" type="ORF">LUCI_4379</name>
</gene>
<accession>A0A498RG73</accession>
<keyword evidence="2" id="KW-0813">Transport</keyword>
<dbReference type="InterPro" id="IPR011701">
    <property type="entry name" value="MFS"/>
</dbReference>
<feature type="transmembrane region" description="Helical" evidence="6">
    <location>
        <begin position="275"/>
        <end position="295"/>
    </location>
</feature>